<evidence type="ECO:0000313" key="2">
    <source>
        <dbReference type="Proteomes" id="UP000774326"/>
    </source>
</evidence>
<evidence type="ECO:0000313" key="1">
    <source>
        <dbReference type="EMBL" id="KAH3673759.1"/>
    </source>
</evidence>
<reference evidence="1" key="1">
    <citation type="journal article" date="2021" name="Open Biol.">
        <title>Shared evolutionary footprints suggest mitochondrial oxidative damage underlies multiple complex I losses in fungi.</title>
        <authorList>
            <person name="Schikora-Tamarit M.A."/>
            <person name="Marcet-Houben M."/>
            <person name="Nosek J."/>
            <person name="Gabaldon T."/>
        </authorList>
    </citation>
    <scope>NUCLEOTIDE SEQUENCE</scope>
    <source>
        <strain evidence="1">CBS2887</strain>
    </source>
</reference>
<dbReference type="EMBL" id="JAEUBG010005584">
    <property type="protein sequence ID" value="KAH3673759.1"/>
    <property type="molecule type" value="Genomic_DNA"/>
</dbReference>
<protein>
    <submittedName>
        <fullName evidence="1">Uncharacterized protein</fullName>
    </submittedName>
</protein>
<proteinExistence type="predicted"/>
<gene>
    <name evidence="1" type="ORF">WICPIJ_009670</name>
</gene>
<keyword evidence="2" id="KW-1185">Reference proteome</keyword>
<dbReference type="AlphaFoldDB" id="A0A9P8TCJ7"/>
<reference evidence="1" key="2">
    <citation type="submission" date="2021-01" db="EMBL/GenBank/DDBJ databases">
        <authorList>
            <person name="Schikora-Tamarit M.A."/>
        </authorList>
    </citation>
    <scope>NUCLEOTIDE SEQUENCE</scope>
    <source>
        <strain evidence="1">CBS2887</strain>
    </source>
</reference>
<sequence>MDVLLVSFFTLGGLAAICATLYSYKRYKDLVTLNRRTNYYPLNLKESNTYSLFKIDFKEYHIRSTSDGAIVLKFKLLINLSTYRKFQVTNSTDEEVALLKKTKHWFFGRDYIQITSRNRYEVRAPTVVAPQSLDAISPASPTSLDICLTAFHTTNPLNSGLTDEYSNIDSPTPLVSLYIDPTIYSNYEVPLKQIGPSKKFSLNQDLKRVERRKLFKIKTILNKNAKKSISFQINKNSLEYKWINGSLMKISKNFKQTPVMETLGIIEDSKLKNREGEDMVPHVNIHLNTVQVEEIVGLLSLFLYLYQINGV</sequence>
<organism evidence="1 2">
    <name type="scientific">Wickerhamomyces pijperi</name>
    <name type="common">Yeast</name>
    <name type="synonym">Pichia pijperi</name>
    <dbReference type="NCBI Taxonomy" id="599730"/>
    <lineage>
        <taxon>Eukaryota</taxon>
        <taxon>Fungi</taxon>
        <taxon>Dikarya</taxon>
        <taxon>Ascomycota</taxon>
        <taxon>Saccharomycotina</taxon>
        <taxon>Saccharomycetes</taxon>
        <taxon>Phaffomycetales</taxon>
        <taxon>Wickerhamomycetaceae</taxon>
        <taxon>Wickerhamomyces</taxon>
    </lineage>
</organism>
<dbReference type="Proteomes" id="UP000774326">
    <property type="component" value="Unassembled WGS sequence"/>
</dbReference>
<accession>A0A9P8TCJ7</accession>
<name>A0A9P8TCJ7_WICPI</name>
<comment type="caution">
    <text evidence="1">The sequence shown here is derived from an EMBL/GenBank/DDBJ whole genome shotgun (WGS) entry which is preliminary data.</text>
</comment>